<keyword evidence="1" id="KW-1133">Transmembrane helix</keyword>
<name>A0ABU7USE4_9CLOT</name>
<keyword evidence="1" id="KW-0472">Membrane</keyword>
<dbReference type="Proteomes" id="UP001498469">
    <property type="component" value="Unassembled WGS sequence"/>
</dbReference>
<reference evidence="2 3" key="1">
    <citation type="submission" date="2023-11" db="EMBL/GenBank/DDBJ databases">
        <title>Draft genome sequence of a psychrophilic Clostridium strain from permafrost water brine.</title>
        <authorList>
            <person name="Shcherbakova V.A."/>
            <person name="Trubitsyn V.E."/>
            <person name="Zakharyuk A.G."/>
        </authorList>
    </citation>
    <scope>NUCLEOTIDE SEQUENCE [LARGE SCALE GENOMIC DNA]</scope>
    <source>
        <strain evidence="2 3">14F</strain>
    </source>
</reference>
<dbReference type="EMBL" id="JAZHFS010000013">
    <property type="protein sequence ID" value="MEF2113497.1"/>
    <property type="molecule type" value="Genomic_DNA"/>
</dbReference>
<evidence type="ECO:0000256" key="1">
    <source>
        <dbReference type="SAM" id="Phobius"/>
    </source>
</evidence>
<keyword evidence="3" id="KW-1185">Reference proteome</keyword>
<feature type="transmembrane region" description="Helical" evidence="1">
    <location>
        <begin position="9"/>
        <end position="28"/>
    </location>
</feature>
<protein>
    <recommendedName>
        <fullName evidence="4">DUF3899 domain-containing protein</fullName>
    </recommendedName>
</protein>
<dbReference type="RefSeq" id="WP_216252062.1">
    <property type="nucleotide sequence ID" value="NZ_JAZHFS010000013.1"/>
</dbReference>
<evidence type="ECO:0000313" key="2">
    <source>
        <dbReference type="EMBL" id="MEF2113497.1"/>
    </source>
</evidence>
<comment type="caution">
    <text evidence="2">The sequence shown here is derived from an EMBL/GenBank/DDBJ whole genome shotgun (WGS) entry which is preliminary data.</text>
</comment>
<proteinExistence type="predicted"/>
<feature type="transmembrane region" description="Helical" evidence="1">
    <location>
        <begin position="48"/>
        <end position="70"/>
    </location>
</feature>
<feature type="transmembrane region" description="Helical" evidence="1">
    <location>
        <begin position="111"/>
        <end position="135"/>
    </location>
</feature>
<sequence>MEDIIKKRFLFVWVVLFIGLIISSGMIIPGITSLVGDKNIFYEKNTGLILLMIYPLTFLLLGWALLFMGVSGMGKKVKFEHMFKLNNDVKEGDSENIERAIRSQIRQFKTIILCLCFTWITYILFSVVSILPISLVR</sequence>
<organism evidence="2 3">
    <name type="scientific">Clostridium frigoriphilum</name>
    <dbReference type="NCBI Taxonomy" id="443253"/>
    <lineage>
        <taxon>Bacteria</taxon>
        <taxon>Bacillati</taxon>
        <taxon>Bacillota</taxon>
        <taxon>Clostridia</taxon>
        <taxon>Eubacteriales</taxon>
        <taxon>Clostridiaceae</taxon>
        <taxon>Clostridium</taxon>
    </lineage>
</organism>
<evidence type="ECO:0000313" key="3">
    <source>
        <dbReference type="Proteomes" id="UP001498469"/>
    </source>
</evidence>
<accession>A0ABU7USE4</accession>
<gene>
    <name evidence="2" type="ORF">SJI18_14405</name>
</gene>
<evidence type="ECO:0008006" key="4">
    <source>
        <dbReference type="Google" id="ProtNLM"/>
    </source>
</evidence>
<keyword evidence="1" id="KW-0812">Transmembrane</keyword>